<organism evidence="1 2">
    <name type="scientific">Ditylenchus dipsaci</name>
    <dbReference type="NCBI Taxonomy" id="166011"/>
    <lineage>
        <taxon>Eukaryota</taxon>
        <taxon>Metazoa</taxon>
        <taxon>Ecdysozoa</taxon>
        <taxon>Nematoda</taxon>
        <taxon>Chromadorea</taxon>
        <taxon>Rhabditida</taxon>
        <taxon>Tylenchina</taxon>
        <taxon>Tylenchomorpha</taxon>
        <taxon>Sphaerularioidea</taxon>
        <taxon>Anguinidae</taxon>
        <taxon>Anguininae</taxon>
        <taxon>Ditylenchus</taxon>
    </lineage>
</organism>
<evidence type="ECO:0000313" key="1">
    <source>
        <dbReference type="Proteomes" id="UP000887574"/>
    </source>
</evidence>
<name>A0A915E8A8_9BILA</name>
<evidence type="ECO:0000313" key="2">
    <source>
        <dbReference type="WBParaSite" id="jg3120"/>
    </source>
</evidence>
<dbReference type="Proteomes" id="UP000887574">
    <property type="component" value="Unplaced"/>
</dbReference>
<keyword evidence="1" id="KW-1185">Reference proteome</keyword>
<dbReference type="WBParaSite" id="jg3120">
    <property type="protein sequence ID" value="jg3120"/>
    <property type="gene ID" value="jg3120"/>
</dbReference>
<proteinExistence type="predicted"/>
<sequence>MNSEEEKLWTMLKKVHKQHFKPGTPLKALYEMTYIKDDIEEGLKIAADEKQKIELKQLEIQRKEAKEKGKQGTMMKAHFF</sequence>
<protein>
    <submittedName>
        <fullName evidence="2">Uncharacterized protein</fullName>
    </submittedName>
</protein>
<reference evidence="2" key="1">
    <citation type="submission" date="2022-11" db="UniProtKB">
        <authorList>
            <consortium name="WormBaseParasite"/>
        </authorList>
    </citation>
    <scope>IDENTIFICATION</scope>
</reference>
<accession>A0A915E8A8</accession>
<dbReference type="AlphaFoldDB" id="A0A915E8A8"/>